<dbReference type="CDD" id="cd00199">
    <property type="entry name" value="WAP"/>
    <property type="match status" value="1"/>
</dbReference>
<dbReference type="GO" id="GO:0030414">
    <property type="term" value="F:peptidase inhibitor activity"/>
    <property type="evidence" value="ECO:0007669"/>
    <property type="project" value="InterPro"/>
</dbReference>
<evidence type="ECO:0000256" key="2">
    <source>
        <dbReference type="SAM" id="SignalP"/>
    </source>
</evidence>
<dbReference type="PANTHER" id="PTHR46751">
    <property type="entry name" value="EPPIN"/>
    <property type="match status" value="1"/>
</dbReference>
<keyword evidence="1" id="KW-1015">Disulfide bond</keyword>
<keyword evidence="2" id="KW-0732">Signal</keyword>
<evidence type="ECO:0000313" key="4">
    <source>
        <dbReference type="Ensembl" id="ENSCPBP00000025048.1"/>
    </source>
</evidence>
<proteinExistence type="predicted"/>
<dbReference type="FunFam" id="4.10.75.10:FF:000001">
    <property type="entry name" value="Anosmin 1"/>
    <property type="match status" value="1"/>
</dbReference>
<dbReference type="GO" id="GO:0005615">
    <property type="term" value="C:extracellular space"/>
    <property type="evidence" value="ECO:0007669"/>
    <property type="project" value="TreeGrafter"/>
</dbReference>
<dbReference type="InterPro" id="IPR008197">
    <property type="entry name" value="WAP_dom"/>
</dbReference>
<reference evidence="4" key="2">
    <citation type="submission" date="2025-09" db="UniProtKB">
        <authorList>
            <consortium name="Ensembl"/>
        </authorList>
    </citation>
    <scope>IDENTIFICATION</scope>
</reference>
<evidence type="ECO:0000259" key="3">
    <source>
        <dbReference type="PROSITE" id="PS51390"/>
    </source>
</evidence>
<dbReference type="Gene3D" id="4.10.75.10">
    <property type="entry name" value="Elafin-like"/>
    <property type="match status" value="1"/>
</dbReference>
<feature type="domain" description="WAP" evidence="3">
    <location>
        <begin position="27"/>
        <end position="74"/>
    </location>
</feature>
<organism evidence="4 5">
    <name type="scientific">Chrysemys picta bellii</name>
    <name type="common">Western painted turtle</name>
    <name type="synonym">Emys bellii</name>
    <dbReference type="NCBI Taxonomy" id="8478"/>
    <lineage>
        <taxon>Eukaryota</taxon>
        <taxon>Metazoa</taxon>
        <taxon>Chordata</taxon>
        <taxon>Craniata</taxon>
        <taxon>Vertebrata</taxon>
        <taxon>Euteleostomi</taxon>
        <taxon>Archelosauria</taxon>
        <taxon>Testudinata</taxon>
        <taxon>Testudines</taxon>
        <taxon>Cryptodira</taxon>
        <taxon>Durocryptodira</taxon>
        <taxon>Testudinoidea</taxon>
        <taxon>Emydidae</taxon>
        <taxon>Chrysemys</taxon>
    </lineage>
</organism>
<dbReference type="InterPro" id="IPR051388">
    <property type="entry name" value="Serpin_venom_toxin"/>
</dbReference>
<dbReference type="PRINTS" id="PR00003">
    <property type="entry name" value="4DISULPHCORE"/>
</dbReference>
<sequence length="77" mass="8464">MKSVGILLFLVGLLTLWIELPAASGQKRVKPGTCPADNIRCVRAEPDECARDADCRGKKKCCYSRCAMRCVYPAQGM</sequence>
<dbReference type="SMART" id="SM00217">
    <property type="entry name" value="WAP"/>
    <property type="match status" value="1"/>
</dbReference>
<evidence type="ECO:0000313" key="5">
    <source>
        <dbReference type="Proteomes" id="UP000694380"/>
    </source>
</evidence>
<dbReference type="Proteomes" id="UP000694380">
    <property type="component" value="Unplaced"/>
</dbReference>
<reference evidence="4" key="1">
    <citation type="submission" date="2025-08" db="UniProtKB">
        <authorList>
            <consortium name="Ensembl"/>
        </authorList>
    </citation>
    <scope>IDENTIFICATION</scope>
</reference>
<name>A0A8C3P931_CHRPI</name>
<accession>A0A8C3P931</accession>
<protein>
    <recommendedName>
        <fullName evidence="3">WAP domain-containing protein</fullName>
    </recommendedName>
</protein>
<feature type="signal peptide" evidence="2">
    <location>
        <begin position="1"/>
        <end position="25"/>
    </location>
</feature>
<dbReference type="Ensembl" id="ENSCPBT00000029510.1">
    <property type="protein sequence ID" value="ENSCPBP00000025048.1"/>
    <property type="gene ID" value="ENSCPBG00000017822.1"/>
</dbReference>
<dbReference type="PANTHER" id="PTHR46751:SF1">
    <property type="entry name" value="WAP FOUR-DISULFIDE CORE DOMAIN PROTEIN 6A"/>
    <property type="match status" value="1"/>
</dbReference>
<feature type="chain" id="PRO_5034663882" description="WAP domain-containing protein" evidence="2">
    <location>
        <begin position="26"/>
        <end position="77"/>
    </location>
</feature>
<dbReference type="SUPFAM" id="SSF57256">
    <property type="entry name" value="Elafin-like"/>
    <property type="match status" value="1"/>
</dbReference>
<dbReference type="Pfam" id="PF00095">
    <property type="entry name" value="WAP"/>
    <property type="match status" value="1"/>
</dbReference>
<keyword evidence="5" id="KW-1185">Reference proteome</keyword>
<dbReference type="GeneTree" id="ENSGT01140000283560"/>
<evidence type="ECO:0000256" key="1">
    <source>
        <dbReference type="ARBA" id="ARBA00023157"/>
    </source>
</evidence>
<dbReference type="OMA" id="DNVRCIR"/>
<dbReference type="InterPro" id="IPR036645">
    <property type="entry name" value="Elafin-like_sf"/>
</dbReference>
<dbReference type="PROSITE" id="PS51390">
    <property type="entry name" value="WAP"/>
    <property type="match status" value="1"/>
</dbReference>
<dbReference type="AlphaFoldDB" id="A0A8C3P931"/>